<name>A0ABQ7Q140_PLUXY</name>
<reference evidence="4 5" key="1">
    <citation type="submission" date="2021-06" db="EMBL/GenBank/DDBJ databases">
        <title>A haploid diamondback moth (Plutella xylostella L.) genome assembly resolves 31 chromosomes and identifies a diamide resistance mutation.</title>
        <authorList>
            <person name="Ward C.M."/>
            <person name="Perry K.D."/>
            <person name="Baker G."/>
            <person name="Powis K."/>
            <person name="Heckel D.G."/>
            <person name="Baxter S.W."/>
        </authorList>
    </citation>
    <scope>NUCLEOTIDE SEQUENCE [LARGE SCALE GENOMIC DNA]</scope>
    <source>
        <strain evidence="4 5">LV</strain>
        <tissue evidence="4">Single pupa</tissue>
    </source>
</reference>
<feature type="signal peptide" evidence="2">
    <location>
        <begin position="1"/>
        <end position="22"/>
    </location>
</feature>
<keyword evidence="1" id="KW-0677">Repeat</keyword>
<comment type="caution">
    <text evidence="4">The sequence shown here is derived from an EMBL/GenBank/DDBJ whole genome shotgun (WGS) entry which is preliminary data.</text>
</comment>
<dbReference type="InterPro" id="IPR011042">
    <property type="entry name" value="6-blade_b-propeller_TolB-like"/>
</dbReference>
<dbReference type="InterPro" id="IPR000033">
    <property type="entry name" value="LDLR_classB_rpt"/>
</dbReference>
<feature type="domain" description="Fibronectin type-III" evidence="3">
    <location>
        <begin position="1093"/>
        <end position="1174"/>
    </location>
</feature>
<sequence length="1174" mass="130537">MGWSRNWHEWLVVLGLALSAWPIGCSDYSAIAETFGAEAVARCNEKCPFQNRTGVSHFDLTCGYDCSMQQCTLGCSLWKRGLETSCQASCNVTSETVVSRELYCVMGCNEALNSYYQKLRELIGTPQQPALVADSLTPNSLSLVWEAYGASANLRNLTFLVQWRYEELPGSWQYSSNDSLVDRSIINVWNLRPYTKYRFRVAIFLSGRSGSGEPIYSAPSVVISTLESGKPASPPAALRAAAPDPSRVAISWEPGPFANGPLIGFVLRLVDTQPNVYAALKELSASNNTFFYMFQNLQPSREYEVSVAMRNAEGEGPRAYMTVATPPLPTTIPQQPVLILGSERNVLAAPANDMLSDPVELYSTEHKITGVGLDISSDYLFVSVSNGYVYRSTLSRKSQSVAILTPDSKYKPLDLSVDWLNRHLYVLGEVYYNKVDSSSEATVFPNWEILRCDFDGKNLMVALSGFSSRPIHFEVDPYNGYLFWALRGVERGGLYRLELAQVSNGAAPGATTLIVRDAHLGAFTADHADFRLLVAHLRRNNVLAVSLDGREITDFRSNTQTPMFTAARSIAYANGLFYWTNGNEMLTEEYHAQSDSYFHNEYPLVFNMTKIVPRQVLVNLRSCQPIPVPVNPPISVQAVLDVTSGAVAWAAPLLLGHQGRAAWRRWRYHLHLTDSHHDLHIKDINGTSIKVDNLKENTEYVVRVAAVTESGSGPWSTEFIGRTLEATPSTLQSKLILYGSDGLLQTNLVGEDLKTLIHRDQLKNLDITDMASYSDKLYLVTNESTVMWYNTTTNERGYMENMDDVGGVAVDWVGQRIYWSNPKQQLITRGNLDGSNREPVPIVTVCKELSIDSMGAALYWSTGHAVEAARLSGDNRTVYYPARLFQGKHLMGLTLDLHHRWVYWLVRGYDGSELHRAPTQELLKHHRTYDTLLTRLPGTSRLGPLRYVAGRLLWVTHSRVATADALGRYSALLPPAASVCAVRDPTTPRHLIAIPDAVPASSIKVEGQWNNFTVRWAPTTNVNVENCRINYHVSVTYGSLHIEKSVDQPYLTINTSQIPAYSEISLGVRATSPWGGGGAALAVCRSPQAAPPAPEAPRVYTTTNSDGTHSAIFRWKPPSRPNGVIREYSVRCRGAPCDARLSPAATRHTHHRLPPNTTIYFQVIYIPSLSYFDY</sequence>
<feature type="chain" id="PRO_5045717052" description="Fibronectin type-III domain-containing protein" evidence="2">
    <location>
        <begin position="23"/>
        <end position="1174"/>
    </location>
</feature>
<dbReference type="InterPro" id="IPR036116">
    <property type="entry name" value="FN3_sf"/>
</dbReference>
<dbReference type="CDD" id="cd00063">
    <property type="entry name" value="FN3"/>
    <property type="match status" value="4"/>
</dbReference>
<dbReference type="InterPro" id="IPR050964">
    <property type="entry name" value="Striated_Muscle_Regulatory"/>
</dbReference>
<gene>
    <name evidence="4" type="ORF">JYU34_017414</name>
</gene>
<evidence type="ECO:0000313" key="5">
    <source>
        <dbReference type="Proteomes" id="UP000823941"/>
    </source>
</evidence>
<proteinExistence type="predicted"/>
<dbReference type="PROSITE" id="PS50853">
    <property type="entry name" value="FN3"/>
    <property type="match status" value="4"/>
</dbReference>
<dbReference type="Pfam" id="PF00041">
    <property type="entry name" value="fn3"/>
    <property type="match status" value="2"/>
</dbReference>
<dbReference type="InterPro" id="IPR003961">
    <property type="entry name" value="FN3_dom"/>
</dbReference>
<organism evidence="4 5">
    <name type="scientific">Plutella xylostella</name>
    <name type="common">Diamondback moth</name>
    <name type="synonym">Plutella maculipennis</name>
    <dbReference type="NCBI Taxonomy" id="51655"/>
    <lineage>
        <taxon>Eukaryota</taxon>
        <taxon>Metazoa</taxon>
        <taxon>Ecdysozoa</taxon>
        <taxon>Arthropoda</taxon>
        <taxon>Hexapoda</taxon>
        <taxon>Insecta</taxon>
        <taxon>Pterygota</taxon>
        <taxon>Neoptera</taxon>
        <taxon>Endopterygota</taxon>
        <taxon>Lepidoptera</taxon>
        <taxon>Glossata</taxon>
        <taxon>Ditrysia</taxon>
        <taxon>Yponomeutoidea</taxon>
        <taxon>Plutellidae</taxon>
        <taxon>Plutella</taxon>
    </lineage>
</organism>
<dbReference type="SMART" id="SM00060">
    <property type="entry name" value="FN3"/>
    <property type="match status" value="4"/>
</dbReference>
<dbReference type="SUPFAM" id="SSF63825">
    <property type="entry name" value="YWTD domain"/>
    <property type="match status" value="2"/>
</dbReference>
<evidence type="ECO:0000259" key="3">
    <source>
        <dbReference type="PROSITE" id="PS50853"/>
    </source>
</evidence>
<feature type="domain" description="Fibronectin type-III" evidence="3">
    <location>
        <begin position="125"/>
        <end position="228"/>
    </location>
</feature>
<dbReference type="Gene3D" id="2.60.40.10">
    <property type="entry name" value="Immunoglobulins"/>
    <property type="match status" value="4"/>
</dbReference>
<dbReference type="Proteomes" id="UP000823941">
    <property type="component" value="Chromosome 23"/>
</dbReference>
<evidence type="ECO:0000313" key="4">
    <source>
        <dbReference type="EMBL" id="KAG7298948.1"/>
    </source>
</evidence>
<keyword evidence="2" id="KW-0732">Signal</keyword>
<keyword evidence="5" id="KW-1185">Reference proteome</keyword>
<feature type="domain" description="Fibronectin type-III" evidence="3">
    <location>
        <begin position="628"/>
        <end position="726"/>
    </location>
</feature>
<dbReference type="SMART" id="SM00135">
    <property type="entry name" value="LY"/>
    <property type="match status" value="2"/>
</dbReference>
<feature type="domain" description="Fibronectin type-III" evidence="3">
    <location>
        <begin position="234"/>
        <end position="329"/>
    </location>
</feature>
<dbReference type="PANTHER" id="PTHR13817">
    <property type="entry name" value="TITIN"/>
    <property type="match status" value="1"/>
</dbReference>
<accession>A0ABQ7Q140</accession>
<evidence type="ECO:0000256" key="2">
    <source>
        <dbReference type="SAM" id="SignalP"/>
    </source>
</evidence>
<dbReference type="InterPro" id="IPR013783">
    <property type="entry name" value="Ig-like_fold"/>
</dbReference>
<protein>
    <recommendedName>
        <fullName evidence="3">Fibronectin type-III domain-containing protein</fullName>
    </recommendedName>
</protein>
<dbReference type="Gene3D" id="2.120.10.30">
    <property type="entry name" value="TolB, C-terminal domain"/>
    <property type="match status" value="2"/>
</dbReference>
<dbReference type="SUPFAM" id="SSF49265">
    <property type="entry name" value="Fibronectin type III"/>
    <property type="match status" value="3"/>
</dbReference>
<evidence type="ECO:0000256" key="1">
    <source>
        <dbReference type="ARBA" id="ARBA00022737"/>
    </source>
</evidence>
<dbReference type="EMBL" id="JAHIBW010000023">
    <property type="protein sequence ID" value="KAG7298948.1"/>
    <property type="molecule type" value="Genomic_DNA"/>
</dbReference>
<dbReference type="PANTHER" id="PTHR13817:SF184">
    <property type="entry name" value="CONTACTIN-2-LIKE"/>
    <property type="match status" value="1"/>
</dbReference>